<feature type="domain" description="Major facilitator superfamily (MFS) profile" evidence="8">
    <location>
        <begin position="67"/>
        <end position="498"/>
    </location>
</feature>
<comment type="similarity">
    <text evidence="6">Belongs to the major facilitator superfamily. Allantoate permease family.</text>
</comment>
<feature type="transmembrane region" description="Helical" evidence="7">
    <location>
        <begin position="195"/>
        <end position="215"/>
    </location>
</feature>
<comment type="caution">
    <text evidence="9">The sequence shown here is derived from an EMBL/GenBank/DDBJ whole genome shotgun (WGS) entry which is preliminary data.</text>
</comment>
<dbReference type="InterPro" id="IPR011701">
    <property type="entry name" value="MFS"/>
</dbReference>
<sequence length="498" mass="55880">MAHYHSESKAEPAKDEIQTESLALEACTENPVPAINEKLPWWSYLWDRDPTTTKEERRFLQKLDVSLMSMICLGYFIKGLDQANIGTAFISGMKEDLQMYGTQLNLVDTSWTVGYIIGMIPSQIILTKVRVATWIPACELLWTVLTFSLSACNTANQVIGVRFLIGLAESVFYPAAHLILGSWYKPSELGKRAGILYAVGSAAGMFSGYLQIAVYKNLNGILGKKGWQWLFIMDGVISLPIALAGFWLYPDFPHNTKAFYLKAKDREMARSRMERIGRAPVKKVGWDIFRRVFLRWHVYPLALLYIVYSNNGSSNSVNPLTLWLKAEGWSVSSLNLLPSGQAGVQLVASLILAFLSDFWRNRPLFLIIASFFGIFSSICIAIWHIPSGLRWFSLFLNRAAVPFGPLLLTWTNELCGSDAEERAIVIGIMNALGYAFNAWLPLLTYPQTDSPRFQKGWIWSSVAFALQIFGAWGIWALQRSLAKGWRGGRIRGSGSEAV</sequence>
<evidence type="ECO:0000256" key="2">
    <source>
        <dbReference type="ARBA" id="ARBA00022448"/>
    </source>
</evidence>
<dbReference type="EMBL" id="LJBN01000057">
    <property type="protein sequence ID" value="OOQ90646.1"/>
    <property type="molecule type" value="Genomic_DNA"/>
</dbReference>
<feature type="transmembrane region" description="Helical" evidence="7">
    <location>
        <begin position="328"/>
        <end position="352"/>
    </location>
</feature>
<dbReference type="InterPro" id="IPR036259">
    <property type="entry name" value="MFS_trans_sf"/>
</dbReference>
<feature type="transmembrane region" description="Helical" evidence="7">
    <location>
        <begin position="292"/>
        <end position="308"/>
    </location>
</feature>
<gene>
    <name evidence="9" type="ORF">PEBR_04008</name>
</gene>
<dbReference type="GO" id="GO:0016020">
    <property type="term" value="C:membrane"/>
    <property type="evidence" value="ECO:0007669"/>
    <property type="project" value="UniProtKB-SubCell"/>
</dbReference>
<name>A0A1S9RZ14_PENBI</name>
<dbReference type="SUPFAM" id="SSF103473">
    <property type="entry name" value="MFS general substrate transporter"/>
    <property type="match status" value="1"/>
</dbReference>
<reference evidence="10" key="1">
    <citation type="submission" date="2015-09" db="EMBL/GenBank/DDBJ databases">
        <authorList>
            <person name="Fill T.P."/>
            <person name="Baretta J.F."/>
            <person name="de Almeida L.G."/>
            <person name="Rocha M."/>
            <person name="de Souza D.H."/>
            <person name="Malavazi I."/>
            <person name="Cerdeira L.T."/>
            <person name="Hong H."/>
            <person name="Samborskyy M."/>
            <person name="de Vasconcelos A.T."/>
            <person name="Leadlay P."/>
            <person name="Rodrigues-Filho E."/>
        </authorList>
    </citation>
    <scope>NUCLEOTIDE SEQUENCE [LARGE SCALE GENOMIC DNA]</scope>
    <source>
        <strain evidence="10">LaBioMMi 136</strain>
    </source>
</reference>
<dbReference type="GO" id="GO:0022857">
    <property type="term" value="F:transmembrane transporter activity"/>
    <property type="evidence" value="ECO:0007669"/>
    <property type="project" value="InterPro"/>
</dbReference>
<feature type="transmembrane region" description="Helical" evidence="7">
    <location>
        <begin position="364"/>
        <end position="385"/>
    </location>
</feature>
<dbReference type="PROSITE" id="PS50850">
    <property type="entry name" value="MFS"/>
    <property type="match status" value="1"/>
</dbReference>
<dbReference type="PANTHER" id="PTHR43791:SF39">
    <property type="entry name" value="TRANSPORTER LIZ1_SEO1, PUTATIVE (AFU_ORTHOLOGUE AFUA_3G00980)-RELATED"/>
    <property type="match status" value="1"/>
</dbReference>
<dbReference type="Gene3D" id="1.20.1250.20">
    <property type="entry name" value="MFS general substrate transporter like domains"/>
    <property type="match status" value="2"/>
</dbReference>
<dbReference type="Proteomes" id="UP000190744">
    <property type="component" value="Unassembled WGS sequence"/>
</dbReference>
<keyword evidence="2" id="KW-0813">Transport</keyword>
<evidence type="ECO:0000256" key="5">
    <source>
        <dbReference type="ARBA" id="ARBA00023136"/>
    </source>
</evidence>
<evidence type="ECO:0000256" key="3">
    <source>
        <dbReference type="ARBA" id="ARBA00022692"/>
    </source>
</evidence>
<accession>A0A1S9RZ14</accession>
<comment type="subcellular location">
    <subcellularLocation>
        <location evidence="1">Membrane</location>
        <topology evidence="1">Multi-pass membrane protein</topology>
    </subcellularLocation>
</comment>
<dbReference type="Pfam" id="PF07690">
    <property type="entry name" value="MFS_1"/>
    <property type="match status" value="1"/>
</dbReference>
<keyword evidence="3 7" id="KW-0812">Transmembrane</keyword>
<keyword evidence="4 7" id="KW-1133">Transmembrane helix</keyword>
<evidence type="ECO:0000256" key="4">
    <source>
        <dbReference type="ARBA" id="ARBA00022989"/>
    </source>
</evidence>
<feature type="transmembrane region" description="Helical" evidence="7">
    <location>
        <begin position="423"/>
        <end position="445"/>
    </location>
</feature>
<evidence type="ECO:0000256" key="7">
    <source>
        <dbReference type="SAM" id="Phobius"/>
    </source>
</evidence>
<keyword evidence="5 7" id="KW-0472">Membrane</keyword>
<proteinExistence type="inferred from homology"/>
<evidence type="ECO:0000313" key="9">
    <source>
        <dbReference type="EMBL" id="OOQ90646.1"/>
    </source>
</evidence>
<dbReference type="InterPro" id="IPR020846">
    <property type="entry name" value="MFS_dom"/>
</dbReference>
<evidence type="ECO:0000256" key="6">
    <source>
        <dbReference type="ARBA" id="ARBA00037968"/>
    </source>
</evidence>
<organism evidence="9 10">
    <name type="scientific">Penicillium brasilianum</name>
    <dbReference type="NCBI Taxonomy" id="104259"/>
    <lineage>
        <taxon>Eukaryota</taxon>
        <taxon>Fungi</taxon>
        <taxon>Dikarya</taxon>
        <taxon>Ascomycota</taxon>
        <taxon>Pezizomycotina</taxon>
        <taxon>Eurotiomycetes</taxon>
        <taxon>Eurotiomycetidae</taxon>
        <taxon>Eurotiales</taxon>
        <taxon>Aspergillaceae</taxon>
        <taxon>Penicillium</taxon>
    </lineage>
</organism>
<evidence type="ECO:0000259" key="8">
    <source>
        <dbReference type="PROSITE" id="PS50850"/>
    </source>
</evidence>
<dbReference type="PANTHER" id="PTHR43791">
    <property type="entry name" value="PERMEASE-RELATED"/>
    <property type="match status" value="1"/>
</dbReference>
<evidence type="ECO:0000313" key="10">
    <source>
        <dbReference type="Proteomes" id="UP000190744"/>
    </source>
</evidence>
<dbReference type="FunFam" id="1.20.1250.20:FF:000065">
    <property type="entry name" value="Putative MFS pantothenate transporter"/>
    <property type="match status" value="1"/>
</dbReference>
<feature type="transmembrane region" description="Helical" evidence="7">
    <location>
        <begin position="227"/>
        <end position="249"/>
    </location>
</feature>
<evidence type="ECO:0000256" key="1">
    <source>
        <dbReference type="ARBA" id="ARBA00004141"/>
    </source>
</evidence>
<protein>
    <submittedName>
        <fullName evidence="9">Pantothenate transporter</fullName>
    </submittedName>
</protein>
<feature type="transmembrane region" description="Helical" evidence="7">
    <location>
        <begin position="163"/>
        <end position="183"/>
    </location>
</feature>
<dbReference type="AlphaFoldDB" id="A0A1S9RZ14"/>
<feature type="transmembrane region" description="Helical" evidence="7">
    <location>
        <begin position="457"/>
        <end position="477"/>
    </location>
</feature>